<keyword evidence="2" id="KW-1185">Reference proteome</keyword>
<gene>
    <name evidence="1" type="ORF">NQ318_021768</name>
</gene>
<accession>A0AAV8Z8L6</accession>
<dbReference type="AlphaFoldDB" id="A0AAV8Z8L6"/>
<dbReference type="Proteomes" id="UP001162162">
    <property type="component" value="Unassembled WGS sequence"/>
</dbReference>
<evidence type="ECO:0000313" key="2">
    <source>
        <dbReference type="Proteomes" id="UP001162162"/>
    </source>
</evidence>
<dbReference type="EMBL" id="JAPWTK010000012">
    <property type="protein sequence ID" value="KAJ8959590.1"/>
    <property type="molecule type" value="Genomic_DNA"/>
</dbReference>
<name>A0AAV8Z8L6_9CUCU</name>
<reference evidence="1" key="1">
    <citation type="journal article" date="2023" name="Insect Mol. Biol.">
        <title>Genome sequencing provides insights into the evolution of gene families encoding plant cell wall-degrading enzymes in longhorned beetles.</title>
        <authorList>
            <person name="Shin N.R."/>
            <person name="Okamura Y."/>
            <person name="Kirsch R."/>
            <person name="Pauchet Y."/>
        </authorList>
    </citation>
    <scope>NUCLEOTIDE SEQUENCE</scope>
    <source>
        <strain evidence="1">AMC_N1</strain>
    </source>
</reference>
<evidence type="ECO:0000313" key="1">
    <source>
        <dbReference type="EMBL" id="KAJ8959590.1"/>
    </source>
</evidence>
<protein>
    <recommendedName>
        <fullName evidence="3">ShKT domain-containing protein</fullName>
    </recommendedName>
</protein>
<feature type="non-terminal residue" evidence="1">
    <location>
        <position position="226"/>
    </location>
</feature>
<comment type="caution">
    <text evidence="1">The sequence shown here is derived from an EMBL/GenBank/DDBJ whole genome shotgun (WGS) entry which is preliminary data.</text>
</comment>
<organism evidence="1 2">
    <name type="scientific">Aromia moschata</name>
    <dbReference type="NCBI Taxonomy" id="1265417"/>
    <lineage>
        <taxon>Eukaryota</taxon>
        <taxon>Metazoa</taxon>
        <taxon>Ecdysozoa</taxon>
        <taxon>Arthropoda</taxon>
        <taxon>Hexapoda</taxon>
        <taxon>Insecta</taxon>
        <taxon>Pterygota</taxon>
        <taxon>Neoptera</taxon>
        <taxon>Endopterygota</taxon>
        <taxon>Coleoptera</taxon>
        <taxon>Polyphaga</taxon>
        <taxon>Cucujiformia</taxon>
        <taxon>Chrysomeloidea</taxon>
        <taxon>Cerambycidae</taxon>
        <taxon>Cerambycinae</taxon>
        <taxon>Callichromatini</taxon>
        <taxon>Aromia</taxon>
    </lineage>
</organism>
<evidence type="ECO:0008006" key="3">
    <source>
        <dbReference type="Google" id="ProtNLM"/>
    </source>
</evidence>
<proteinExistence type="predicted"/>
<sequence length="226" mass="26247">MTQKTISRRRGGPKREHYQLQGRLELSKSKSELPHQFTANERTFDEWVKIIAIELIRQTPLDAIKYLDILTIADCWKGREKRCEKDWNFNDCLSMESTPKDSCVSCNESCQQTTSLNNNNSPVKMPEKVVAVVEEHQVEDLLRKCQNVENYVPVKEKLFLFESLSKFGRKVRSTEDVSLKVDTGTKRARSLHDLSNINSHIAVREICKYFENKNDCQNEKKFVSSN</sequence>